<dbReference type="SUPFAM" id="SSF47413">
    <property type="entry name" value="lambda repressor-like DNA-binding domains"/>
    <property type="match status" value="1"/>
</dbReference>
<evidence type="ECO:0000259" key="1">
    <source>
        <dbReference type="Pfam" id="PF20432"/>
    </source>
</evidence>
<dbReference type="InterPro" id="IPR010982">
    <property type="entry name" value="Lambda_DNA-bd_dom_sf"/>
</dbReference>
<accession>A0ABY8BXJ4</accession>
<proteinExistence type="predicted"/>
<keyword evidence="3" id="KW-1185">Reference proteome</keyword>
<reference evidence="2 3" key="1">
    <citation type="submission" date="2023-03" db="EMBL/GenBank/DDBJ databases">
        <title>Genome sequence of Microbacterium sp. KACC 23027.</title>
        <authorList>
            <person name="Kim S."/>
            <person name="Heo J."/>
            <person name="Kwon S.-W."/>
        </authorList>
    </citation>
    <scope>NUCLEOTIDE SEQUENCE [LARGE SCALE GENOMIC DNA]</scope>
    <source>
        <strain evidence="2 3">KACC 23027</strain>
    </source>
</reference>
<feature type="domain" description="Antitoxin Xre-like helix-turn-helix" evidence="1">
    <location>
        <begin position="3"/>
        <end position="44"/>
    </location>
</feature>
<dbReference type="Proteomes" id="UP001214553">
    <property type="component" value="Chromosome"/>
</dbReference>
<organism evidence="2 3">
    <name type="scientific">Microbacterium horticulturae</name>
    <dbReference type="NCBI Taxonomy" id="3028316"/>
    <lineage>
        <taxon>Bacteria</taxon>
        <taxon>Bacillati</taxon>
        <taxon>Actinomycetota</taxon>
        <taxon>Actinomycetes</taxon>
        <taxon>Micrococcales</taxon>
        <taxon>Microbacteriaceae</taxon>
        <taxon>Microbacterium</taxon>
    </lineage>
</organism>
<evidence type="ECO:0000313" key="3">
    <source>
        <dbReference type="Proteomes" id="UP001214553"/>
    </source>
</evidence>
<dbReference type="Pfam" id="PF20432">
    <property type="entry name" value="Xre-like-HTH"/>
    <property type="match status" value="1"/>
</dbReference>
<dbReference type="InterPro" id="IPR046847">
    <property type="entry name" value="Xre-like_HTH"/>
</dbReference>
<dbReference type="RefSeq" id="WP_275278247.1">
    <property type="nucleotide sequence ID" value="NZ_CP119108.1"/>
</dbReference>
<name>A0ABY8BXJ4_9MICO</name>
<dbReference type="EMBL" id="CP119108">
    <property type="protein sequence ID" value="WEG08920.1"/>
    <property type="molecule type" value="Genomic_DNA"/>
</dbReference>
<gene>
    <name evidence="2" type="ORF">PU630_17025</name>
</gene>
<evidence type="ECO:0000313" key="2">
    <source>
        <dbReference type="EMBL" id="WEG08920.1"/>
    </source>
</evidence>
<protein>
    <submittedName>
        <fullName evidence="2">DUF2384 domain-containing protein</fullName>
    </submittedName>
</protein>
<sequence>MSTAVARGALAQKVADIIDHLGLTQEEVGEIVDASARSVARWSSGEVVPQRLNKQRLLELAYVAQAVAEILPADNANVWIHTPNRLLAHDTPAQRIHAGAYRDVLNLIEAIAEGIVV</sequence>
<dbReference type="Gene3D" id="1.10.260.40">
    <property type="entry name" value="lambda repressor-like DNA-binding domains"/>
    <property type="match status" value="1"/>
</dbReference>